<evidence type="ECO:0000313" key="2">
    <source>
        <dbReference type="Proteomes" id="UP000470520"/>
    </source>
</evidence>
<dbReference type="Proteomes" id="UP000470520">
    <property type="component" value="Unassembled WGS sequence"/>
</dbReference>
<dbReference type="EMBL" id="JAAGMR010000199">
    <property type="protein sequence ID" value="NEB93280.1"/>
    <property type="molecule type" value="Genomic_DNA"/>
</dbReference>
<name>A0A7K3QTX0_9ACTN</name>
<organism evidence="1 2">
    <name type="scientific">Streptomyces bauhiniae</name>
    <dbReference type="NCBI Taxonomy" id="2340725"/>
    <lineage>
        <taxon>Bacteria</taxon>
        <taxon>Bacillati</taxon>
        <taxon>Actinomycetota</taxon>
        <taxon>Actinomycetes</taxon>
        <taxon>Kitasatosporales</taxon>
        <taxon>Streptomycetaceae</taxon>
        <taxon>Streptomyces</taxon>
    </lineage>
</organism>
<proteinExistence type="predicted"/>
<accession>A0A7K3QTX0</accession>
<dbReference type="RefSeq" id="WP_164189498.1">
    <property type="nucleotide sequence ID" value="NZ_JAAGMR010000199.1"/>
</dbReference>
<reference evidence="1 2" key="1">
    <citation type="submission" date="2020-01" db="EMBL/GenBank/DDBJ databases">
        <title>Insect and environment-associated Actinomycetes.</title>
        <authorList>
            <person name="Currrie C."/>
            <person name="Chevrette M."/>
            <person name="Carlson C."/>
            <person name="Stubbendieck R."/>
            <person name="Wendt-Pienkowski E."/>
        </authorList>
    </citation>
    <scope>NUCLEOTIDE SEQUENCE [LARGE SCALE GENOMIC DNA]</scope>
    <source>
        <strain evidence="1 2">SID7754</strain>
    </source>
</reference>
<evidence type="ECO:0000313" key="1">
    <source>
        <dbReference type="EMBL" id="NEB93280.1"/>
    </source>
</evidence>
<sequence length="184" mass="19832">MGLKESLAAAGLLVLEECGDLGGLVPPLVTGQAPSCPPEEGRTESLLDMDDPLLLEKANANWYRLSVAAGLFTEADRRFVVAVTPEPDGPSRWVCVELRDPWDIMGRGASDLLGSGYCRPEFRMLSLDGSTLSCGTTWETAISTFVLKSPHCSKTLRAFADWVATGEIGHPAESAAARRWLDSH</sequence>
<gene>
    <name evidence="1" type="ORF">G3I21_16530</name>
</gene>
<protein>
    <submittedName>
        <fullName evidence="1">Uncharacterized protein</fullName>
    </submittedName>
</protein>
<dbReference type="AlphaFoldDB" id="A0A7K3QTX0"/>
<comment type="caution">
    <text evidence="1">The sequence shown here is derived from an EMBL/GenBank/DDBJ whole genome shotgun (WGS) entry which is preliminary data.</text>
</comment>